<protein>
    <recommendedName>
        <fullName evidence="4">Retrotransposon gag domain-containing protein</fullName>
    </recommendedName>
</protein>
<dbReference type="Proteomes" id="UP000287651">
    <property type="component" value="Unassembled WGS sequence"/>
</dbReference>
<evidence type="ECO:0000256" key="1">
    <source>
        <dbReference type="SAM" id="MobiDB-lite"/>
    </source>
</evidence>
<feature type="region of interest" description="Disordered" evidence="1">
    <location>
        <begin position="50"/>
        <end position="101"/>
    </location>
</feature>
<proteinExistence type="predicted"/>
<organism evidence="2 3">
    <name type="scientific">Ensete ventricosum</name>
    <name type="common">Abyssinian banana</name>
    <name type="synonym">Musa ensete</name>
    <dbReference type="NCBI Taxonomy" id="4639"/>
    <lineage>
        <taxon>Eukaryota</taxon>
        <taxon>Viridiplantae</taxon>
        <taxon>Streptophyta</taxon>
        <taxon>Embryophyta</taxon>
        <taxon>Tracheophyta</taxon>
        <taxon>Spermatophyta</taxon>
        <taxon>Magnoliopsida</taxon>
        <taxon>Liliopsida</taxon>
        <taxon>Zingiberales</taxon>
        <taxon>Musaceae</taxon>
        <taxon>Ensete</taxon>
    </lineage>
</organism>
<evidence type="ECO:0000313" key="2">
    <source>
        <dbReference type="EMBL" id="RRT53822.1"/>
    </source>
</evidence>
<reference evidence="2 3" key="1">
    <citation type="journal article" date="2014" name="Agronomy (Basel)">
        <title>A Draft Genome Sequence for Ensete ventricosum, the Drought-Tolerant Tree Against Hunger.</title>
        <authorList>
            <person name="Harrison J."/>
            <person name="Moore K.A."/>
            <person name="Paszkiewicz K."/>
            <person name="Jones T."/>
            <person name="Grant M."/>
            <person name="Ambacheew D."/>
            <person name="Muzemil S."/>
            <person name="Studholme D.J."/>
        </authorList>
    </citation>
    <scope>NUCLEOTIDE SEQUENCE [LARGE SCALE GENOMIC DNA]</scope>
</reference>
<comment type="caution">
    <text evidence="2">The sequence shown here is derived from an EMBL/GenBank/DDBJ whole genome shotgun (WGS) entry which is preliminary data.</text>
</comment>
<gene>
    <name evidence="2" type="ORF">B296_00031582</name>
</gene>
<evidence type="ECO:0008006" key="4">
    <source>
        <dbReference type="Google" id="ProtNLM"/>
    </source>
</evidence>
<name>A0A426YQ32_ENSVE</name>
<dbReference type="EMBL" id="AMZH03010930">
    <property type="protein sequence ID" value="RRT53822.1"/>
    <property type="molecule type" value="Genomic_DNA"/>
</dbReference>
<feature type="non-terminal residue" evidence="2">
    <location>
        <position position="1"/>
    </location>
</feature>
<accession>A0A426YQ32</accession>
<dbReference type="AlphaFoldDB" id="A0A426YQ32"/>
<sequence>APNPMKSHSERHDKRRYCRFHREYGHDTEKCRDLQYQIEDLIRRGHLRRYVRDQSSFPNSRPPRDSSPQLKAGSGGQTHDAAGTATPPHRGATGHAGAAWG</sequence>
<evidence type="ECO:0000313" key="3">
    <source>
        <dbReference type="Proteomes" id="UP000287651"/>
    </source>
</evidence>